<sequence>MNAAEAFARIRKGPLKMSSNTPKPADPPADAPLPRPATDRPLQEAHSMTSQHDLLASAMSSEARRPHSFTTEDDNDIVENQAVFQASIALRPACYANHGGHKLKGRDGGPRNYPLRAQYCCTMAVCNKAVVSPQSAGASYIRLETRDSRYDLRRWLQTPNSRLCGGEDDRDVDFLKSERFDYCDVLECLLDAIDDIRNEHAHIESLLSYAARIPYSLHFKQPVAGRADPNYLTMEPEHFEGVPRSGLEDDLVDAALEIDYLKGISEAIGRKIFQGKIKAAKEGLWAETQALLKCGVISQQWADNECF</sequence>
<evidence type="ECO:0000313" key="1">
    <source>
        <dbReference type="EMBL" id="KAK3722778.1"/>
    </source>
</evidence>
<keyword evidence="2" id="KW-1185">Reference proteome</keyword>
<organism evidence="1 2">
    <name type="scientific">Vermiconidia calcicola</name>
    <dbReference type="NCBI Taxonomy" id="1690605"/>
    <lineage>
        <taxon>Eukaryota</taxon>
        <taxon>Fungi</taxon>
        <taxon>Dikarya</taxon>
        <taxon>Ascomycota</taxon>
        <taxon>Pezizomycotina</taxon>
        <taxon>Dothideomycetes</taxon>
        <taxon>Dothideomycetidae</taxon>
        <taxon>Mycosphaerellales</taxon>
        <taxon>Extremaceae</taxon>
        <taxon>Vermiconidia</taxon>
    </lineage>
</organism>
<dbReference type="EMBL" id="JAUTXU010000012">
    <property type="protein sequence ID" value="KAK3722778.1"/>
    <property type="molecule type" value="Genomic_DNA"/>
</dbReference>
<name>A0ACC3NTP4_9PEZI</name>
<dbReference type="Proteomes" id="UP001281147">
    <property type="component" value="Unassembled WGS sequence"/>
</dbReference>
<protein>
    <submittedName>
        <fullName evidence="1">Uncharacterized protein</fullName>
    </submittedName>
</protein>
<proteinExistence type="predicted"/>
<evidence type="ECO:0000313" key="2">
    <source>
        <dbReference type="Proteomes" id="UP001281147"/>
    </source>
</evidence>
<gene>
    <name evidence="1" type="ORF">LTR37_002350</name>
</gene>
<reference evidence="1" key="1">
    <citation type="submission" date="2023-07" db="EMBL/GenBank/DDBJ databases">
        <title>Black Yeasts Isolated from many extreme environments.</title>
        <authorList>
            <person name="Coleine C."/>
            <person name="Stajich J.E."/>
            <person name="Selbmann L."/>
        </authorList>
    </citation>
    <scope>NUCLEOTIDE SEQUENCE</scope>
    <source>
        <strain evidence="1">CCFEE 5714</strain>
    </source>
</reference>
<accession>A0ACC3NTP4</accession>
<comment type="caution">
    <text evidence="1">The sequence shown here is derived from an EMBL/GenBank/DDBJ whole genome shotgun (WGS) entry which is preliminary data.</text>
</comment>